<gene>
    <name evidence="14" type="ordered locus">MCRO_0102</name>
</gene>
<dbReference type="FunFam" id="3.40.50.300:FF:002432">
    <property type="entry name" value="ATP synthase subunit alpha, mitochondrial"/>
    <property type="match status" value="1"/>
</dbReference>
<evidence type="ECO:0000256" key="11">
    <source>
        <dbReference type="ARBA" id="ARBA00023310"/>
    </source>
</evidence>
<keyword evidence="7" id="KW-1278">Translocase</keyword>
<keyword evidence="8" id="KW-0406">Ion transport</keyword>
<evidence type="ECO:0000256" key="10">
    <source>
        <dbReference type="ARBA" id="ARBA00023196"/>
    </source>
</evidence>
<dbReference type="OrthoDB" id="9803053at2"/>
<dbReference type="NCBIfam" id="NF005523">
    <property type="entry name" value="PRK07165.1"/>
    <property type="match status" value="1"/>
</dbReference>
<dbReference type="HOGENOM" id="CLU_010091_0_0_14"/>
<dbReference type="InterPro" id="IPR020003">
    <property type="entry name" value="ATPase_a/bsu_AS"/>
</dbReference>
<evidence type="ECO:0000256" key="3">
    <source>
        <dbReference type="ARBA" id="ARBA00022448"/>
    </source>
</evidence>
<dbReference type="Gene3D" id="3.40.50.12240">
    <property type="match status" value="1"/>
</dbReference>
<evidence type="ECO:0000256" key="2">
    <source>
        <dbReference type="ARBA" id="ARBA00008936"/>
    </source>
</evidence>
<proteinExistence type="inferred from homology"/>
<name>D5E4T4_MYCCM</name>
<dbReference type="AlphaFoldDB" id="D5E4T4"/>
<evidence type="ECO:0000256" key="4">
    <source>
        <dbReference type="ARBA" id="ARBA00022741"/>
    </source>
</evidence>
<dbReference type="eggNOG" id="COG0056">
    <property type="taxonomic scope" value="Bacteria"/>
</dbReference>
<evidence type="ECO:0000259" key="13">
    <source>
        <dbReference type="Pfam" id="PF00006"/>
    </source>
</evidence>
<accession>D5E4T4</accession>
<dbReference type="Pfam" id="PF00006">
    <property type="entry name" value="ATP-synt_ab"/>
    <property type="match status" value="1"/>
</dbReference>
<evidence type="ECO:0000256" key="7">
    <source>
        <dbReference type="ARBA" id="ARBA00022967"/>
    </source>
</evidence>
<dbReference type="PANTHER" id="PTHR48082:SF2">
    <property type="entry name" value="ATP SYNTHASE SUBUNIT ALPHA, MITOCHONDRIAL"/>
    <property type="match status" value="1"/>
</dbReference>
<evidence type="ECO:0000256" key="6">
    <source>
        <dbReference type="ARBA" id="ARBA00022840"/>
    </source>
</evidence>
<dbReference type="GO" id="GO:0043531">
    <property type="term" value="F:ADP binding"/>
    <property type="evidence" value="ECO:0007669"/>
    <property type="project" value="TreeGrafter"/>
</dbReference>
<comment type="similarity">
    <text evidence="2">Belongs to the ATPase alpha/beta chains family.</text>
</comment>
<evidence type="ECO:0000256" key="12">
    <source>
        <dbReference type="ARBA" id="ARBA00026013"/>
    </source>
</evidence>
<dbReference type="InterPro" id="IPR027417">
    <property type="entry name" value="P-loop_NTPase"/>
</dbReference>
<reference evidence="14 15" key="3">
    <citation type="journal article" date="2011" name="J. Bacteriol.">
        <title>Genome sequences of Mycoplasma alligatoris A21JP2T and Mycoplasma crocodyli MP145T.</title>
        <authorList>
            <person name="Brown D.R."/>
            <person name="Farmerie W.G."/>
            <person name="May M."/>
            <person name="Benders G.A."/>
            <person name="Durkin A.S."/>
            <person name="Hlavinka K."/>
            <person name="Hostetler J."/>
            <person name="Jackson J."/>
            <person name="Johnson J."/>
            <person name="Miller R.H."/>
            <person name="Paralanov V."/>
            <person name="Radune D."/>
            <person name="Szczypinski B."/>
            <person name="Glass J.I."/>
        </authorList>
    </citation>
    <scope>NUCLEOTIDE SEQUENCE [LARGE SCALE GENOMIC DNA]</scope>
    <source>
        <strain evidence="15">ATCC 51981 / MP145</strain>
    </source>
</reference>
<dbReference type="PROSITE" id="PS00152">
    <property type="entry name" value="ATPASE_ALPHA_BETA"/>
    <property type="match status" value="1"/>
</dbReference>
<reference key="2">
    <citation type="submission" date="2010-03" db="EMBL/GenBank/DDBJ databases">
        <authorList>
            <person name="Ma Z."/>
            <person name="Wang X."/>
            <person name="Liu H."/>
        </authorList>
    </citation>
    <scope>NUCLEOTIDE SEQUENCE</scope>
    <source>
        <strain>MP145</strain>
    </source>
</reference>
<comment type="subunit">
    <text evidence="12">F-type ATPases have 2 components, CF(1) - the catalytic core - and CF(0) - the membrane proton channel. CF(1) has five subunits: alpha(3), beta(3), gamma(1), delta(1), epsilon(1). CF(0) has four main subunits: a(1), b(1), b'(1) and c(9-12).</text>
</comment>
<dbReference type="Proteomes" id="UP000001845">
    <property type="component" value="Chromosome"/>
</dbReference>
<keyword evidence="5" id="KW-0375">Hydrogen ion transport</keyword>
<dbReference type="GO" id="GO:0046933">
    <property type="term" value="F:proton-transporting ATP synthase activity, rotational mechanism"/>
    <property type="evidence" value="ECO:0007669"/>
    <property type="project" value="InterPro"/>
</dbReference>
<keyword evidence="15" id="KW-1185">Reference proteome</keyword>
<evidence type="ECO:0000256" key="9">
    <source>
        <dbReference type="ARBA" id="ARBA00023136"/>
    </source>
</evidence>
<keyword evidence="3" id="KW-0813">Transport</keyword>
<sequence length="509" mass="57233">MNKKIIIIEIHDYIIKVKGNVDFAQNQKFVLAKNKNANAILITANNDEAYLLVSANAGSYEVGDILVPTDDTEVVTTSNNFYGKIIDIHNNIIWPESSFFEQKPEYFGDAKIFGKTHNLMSVKTLNKQLYTGLIMVDLLVPIGKGQREAIIGNRQTGKTHIALNTIINQKTDNVKCIYVAIGAKKQELSLIYKTLKENGALNYTIIVSASANSPYEQYLAPYVGMAHAENISANDDVLIVFDDLTKHANIFREIALLVDKPVGKEAFPGDMFFTHSRLLERSGNFVGRKTITALPIVKIIDNDITSLIASNVISITDGQIVTNSDMYASGKRPAIDINLSVSRTGSSVQSKTLTKISGEMAKIYKAYRRQIKLASLKYELNKEMSVLLNQGKMIETMFNQKGFSYFSPNILLLTTKLIHWNVFKDMKDLQVALKFLDKMIIKDETTKKVFINILSGEINDEDLTKNFFKSLLLDFSNLNNLGWKIKVKSEFLKTDKQIIEEISNQLEVK</sequence>
<protein>
    <submittedName>
        <fullName evidence="14">ATP synthase alpha/beta family, nucleotide-binding domain protein</fullName>
    </submittedName>
</protein>
<dbReference type="RefSeq" id="WP_013054274.1">
    <property type="nucleotide sequence ID" value="NC_014014.1"/>
</dbReference>
<keyword evidence="9" id="KW-0472">Membrane</keyword>
<keyword evidence="10" id="KW-0139">CF(1)</keyword>
<dbReference type="InterPro" id="IPR000194">
    <property type="entry name" value="ATPase_F1/V1/A1_a/bsu_nucl-bd"/>
</dbReference>
<keyword evidence="4" id="KW-0547">Nucleotide-binding</keyword>
<dbReference type="InterPro" id="IPR005294">
    <property type="entry name" value="ATP_synth_F1_asu"/>
</dbReference>
<evidence type="ECO:0000256" key="5">
    <source>
        <dbReference type="ARBA" id="ARBA00022781"/>
    </source>
</evidence>
<dbReference type="NCBIfam" id="NF045936">
    <property type="entry name" value="MSC_0619_alpha"/>
    <property type="match status" value="1"/>
</dbReference>
<organism evidence="14 15">
    <name type="scientific">Mycoplasma crocodyli (strain ATCC 51981 / MP145)</name>
    <dbReference type="NCBI Taxonomy" id="512564"/>
    <lineage>
        <taxon>Bacteria</taxon>
        <taxon>Bacillati</taxon>
        <taxon>Mycoplasmatota</taxon>
        <taxon>Mollicutes</taxon>
        <taxon>Mycoplasmataceae</taxon>
        <taxon>Mycoplasma</taxon>
    </lineage>
</organism>
<dbReference type="EMBL" id="CP001991">
    <property type="protein sequence ID" value="ADE19497.1"/>
    <property type="molecule type" value="Genomic_DNA"/>
</dbReference>
<dbReference type="STRING" id="512564.MCRO_0102"/>
<dbReference type="KEGG" id="mcd:MCRO_0102"/>
<dbReference type="SUPFAM" id="SSF52540">
    <property type="entry name" value="P-loop containing nucleoside triphosphate hydrolases"/>
    <property type="match status" value="1"/>
</dbReference>
<reference evidence="15" key="1">
    <citation type="submission" date="2010-03" db="EMBL/GenBank/DDBJ databases">
        <title>The complete genome of Mycoplasma crocodyli MP145.</title>
        <authorList>
            <person name="Glass J.I."/>
            <person name="Durkin A.S."/>
            <person name="Hostetler J."/>
            <person name="Jackson J."/>
            <person name="Johnson J."/>
            <person name="May M.A."/>
            <person name="Paralanov V."/>
            <person name="Radune D."/>
            <person name="Szczypinski B."/>
            <person name="Brown D.R."/>
        </authorList>
    </citation>
    <scope>NUCLEOTIDE SEQUENCE [LARGE SCALE GENOMIC DNA]</scope>
    <source>
        <strain evidence="15">ATCC 51981 / MP145</strain>
    </source>
</reference>
<evidence type="ECO:0000256" key="1">
    <source>
        <dbReference type="ARBA" id="ARBA00004370"/>
    </source>
</evidence>
<dbReference type="GO" id="GO:0005524">
    <property type="term" value="F:ATP binding"/>
    <property type="evidence" value="ECO:0007669"/>
    <property type="project" value="UniProtKB-KW"/>
</dbReference>
<keyword evidence="6" id="KW-0067">ATP-binding</keyword>
<feature type="domain" description="ATPase F1/V1/A1 complex alpha/beta subunit nucleotide-binding" evidence="13">
    <location>
        <begin position="132"/>
        <end position="342"/>
    </location>
</feature>
<evidence type="ECO:0000313" key="15">
    <source>
        <dbReference type="Proteomes" id="UP000001845"/>
    </source>
</evidence>
<evidence type="ECO:0000256" key="8">
    <source>
        <dbReference type="ARBA" id="ARBA00023065"/>
    </source>
</evidence>
<evidence type="ECO:0000313" key="14">
    <source>
        <dbReference type="EMBL" id="ADE19497.1"/>
    </source>
</evidence>
<keyword evidence="11" id="KW-0066">ATP synthesis</keyword>
<comment type="subcellular location">
    <subcellularLocation>
        <location evidence="1">Membrane</location>
    </subcellularLocation>
</comment>
<dbReference type="GO" id="GO:0045259">
    <property type="term" value="C:proton-transporting ATP synthase complex"/>
    <property type="evidence" value="ECO:0007669"/>
    <property type="project" value="UniProtKB-KW"/>
</dbReference>
<dbReference type="PANTHER" id="PTHR48082">
    <property type="entry name" value="ATP SYNTHASE SUBUNIT ALPHA, MITOCHONDRIAL"/>
    <property type="match status" value="1"/>
</dbReference>